<dbReference type="EMBL" id="GBXM01089171">
    <property type="protein sequence ID" value="JAH19406.1"/>
    <property type="molecule type" value="Transcribed_RNA"/>
</dbReference>
<dbReference type="AlphaFoldDB" id="A0A0E9QR39"/>
<proteinExistence type="predicted"/>
<evidence type="ECO:0000313" key="2">
    <source>
        <dbReference type="EMBL" id="JAH19406.1"/>
    </source>
</evidence>
<keyword evidence="1" id="KW-1133">Transmembrane helix</keyword>
<evidence type="ECO:0000256" key="1">
    <source>
        <dbReference type="SAM" id="Phobius"/>
    </source>
</evidence>
<reference evidence="2" key="1">
    <citation type="submission" date="2014-11" db="EMBL/GenBank/DDBJ databases">
        <authorList>
            <person name="Amaro Gonzalez C."/>
        </authorList>
    </citation>
    <scope>NUCLEOTIDE SEQUENCE</scope>
</reference>
<organism evidence="2">
    <name type="scientific">Anguilla anguilla</name>
    <name type="common">European freshwater eel</name>
    <name type="synonym">Muraena anguilla</name>
    <dbReference type="NCBI Taxonomy" id="7936"/>
    <lineage>
        <taxon>Eukaryota</taxon>
        <taxon>Metazoa</taxon>
        <taxon>Chordata</taxon>
        <taxon>Craniata</taxon>
        <taxon>Vertebrata</taxon>
        <taxon>Euteleostomi</taxon>
        <taxon>Actinopterygii</taxon>
        <taxon>Neopterygii</taxon>
        <taxon>Teleostei</taxon>
        <taxon>Anguilliformes</taxon>
        <taxon>Anguillidae</taxon>
        <taxon>Anguilla</taxon>
    </lineage>
</organism>
<name>A0A0E9QR39_ANGAN</name>
<keyword evidence="1" id="KW-0812">Transmembrane</keyword>
<feature type="transmembrane region" description="Helical" evidence="1">
    <location>
        <begin position="6"/>
        <end position="24"/>
    </location>
</feature>
<reference evidence="2" key="2">
    <citation type="journal article" date="2015" name="Fish Shellfish Immunol.">
        <title>Early steps in the European eel (Anguilla anguilla)-Vibrio vulnificus interaction in the gills: Role of the RtxA13 toxin.</title>
        <authorList>
            <person name="Callol A."/>
            <person name="Pajuelo D."/>
            <person name="Ebbesson L."/>
            <person name="Teles M."/>
            <person name="MacKenzie S."/>
            <person name="Amaro C."/>
        </authorList>
    </citation>
    <scope>NUCLEOTIDE SEQUENCE</scope>
</reference>
<accession>A0A0E9QR39</accession>
<keyword evidence="1" id="KW-0472">Membrane</keyword>
<sequence length="54" mass="6320">MFVFSYIGHGFCVPLVMYSVFFHLNMHVFIVKEYTSVPLSENNVTFKTSIFITH</sequence>
<protein>
    <submittedName>
        <fullName evidence="2">Uncharacterized protein</fullName>
    </submittedName>
</protein>